<dbReference type="EMBL" id="VDCQ01000065">
    <property type="protein sequence ID" value="TNJ62118.1"/>
    <property type="molecule type" value="Genomic_DNA"/>
</dbReference>
<accession>A0A5C4SZ65</accession>
<dbReference type="Proteomes" id="UP000307943">
    <property type="component" value="Unassembled WGS sequence"/>
</dbReference>
<dbReference type="GO" id="GO:0030313">
    <property type="term" value="C:cell envelope"/>
    <property type="evidence" value="ECO:0007669"/>
    <property type="project" value="UniProtKB-SubCell"/>
</dbReference>
<proteinExistence type="inferred from homology"/>
<dbReference type="PROSITE" id="PS51257">
    <property type="entry name" value="PROKAR_LIPOPROTEIN"/>
    <property type="match status" value="1"/>
</dbReference>
<feature type="signal peptide" evidence="5">
    <location>
        <begin position="1"/>
        <end position="22"/>
    </location>
</feature>
<evidence type="ECO:0000313" key="7">
    <source>
        <dbReference type="Proteomes" id="UP000307943"/>
    </source>
</evidence>
<dbReference type="SUPFAM" id="SSF53850">
    <property type="entry name" value="Periplasmic binding protein-like II"/>
    <property type="match status" value="1"/>
</dbReference>
<dbReference type="RefSeq" id="WP_139606389.1">
    <property type="nucleotide sequence ID" value="NZ_VDCQ01000065.1"/>
</dbReference>
<organism evidence="6 7">
    <name type="scientific">Paenibacillus hemerocallicola</name>
    <dbReference type="NCBI Taxonomy" id="1172614"/>
    <lineage>
        <taxon>Bacteria</taxon>
        <taxon>Bacillati</taxon>
        <taxon>Bacillota</taxon>
        <taxon>Bacilli</taxon>
        <taxon>Bacillales</taxon>
        <taxon>Paenibacillaceae</taxon>
        <taxon>Paenibacillus</taxon>
    </lineage>
</organism>
<evidence type="ECO:0000313" key="6">
    <source>
        <dbReference type="EMBL" id="TNJ62118.1"/>
    </source>
</evidence>
<reference evidence="6 7" key="1">
    <citation type="submission" date="2019-05" db="EMBL/GenBank/DDBJ databases">
        <title>We sequenced the genome of Paenibacillus hemerocallicola KCTC 33185 for further insight into its adaptation and study the phylogeny of Paenibacillus.</title>
        <authorList>
            <person name="Narsing Rao M.P."/>
        </authorList>
    </citation>
    <scope>NUCLEOTIDE SEQUENCE [LARGE SCALE GENOMIC DNA]</scope>
    <source>
        <strain evidence="6 7">KCTC 33185</strain>
    </source>
</reference>
<comment type="subcellular location">
    <subcellularLocation>
        <location evidence="1">Cell envelope</location>
    </subcellularLocation>
</comment>
<comment type="caution">
    <text evidence="6">The sequence shown here is derived from an EMBL/GenBank/DDBJ whole genome shotgun (WGS) entry which is preliminary data.</text>
</comment>
<dbReference type="Pfam" id="PF01547">
    <property type="entry name" value="SBP_bac_1"/>
    <property type="match status" value="1"/>
</dbReference>
<gene>
    <name evidence="6" type="ORF">FE784_32350</name>
</gene>
<dbReference type="OrthoDB" id="2644341at2"/>
<keyword evidence="4 5" id="KW-0732">Signal</keyword>
<evidence type="ECO:0000256" key="4">
    <source>
        <dbReference type="ARBA" id="ARBA00022729"/>
    </source>
</evidence>
<evidence type="ECO:0000256" key="1">
    <source>
        <dbReference type="ARBA" id="ARBA00004196"/>
    </source>
</evidence>
<dbReference type="AlphaFoldDB" id="A0A5C4SZ65"/>
<dbReference type="PANTHER" id="PTHR43649:SF31">
    <property type="entry name" value="SN-GLYCEROL-3-PHOSPHATE-BINDING PERIPLASMIC PROTEIN UGPB"/>
    <property type="match status" value="1"/>
</dbReference>
<dbReference type="InterPro" id="IPR050490">
    <property type="entry name" value="Bact_solute-bd_prot1"/>
</dbReference>
<feature type="chain" id="PRO_5038555114" evidence="5">
    <location>
        <begin position="23"/>
        <end position="445"/>
    </location>
</feature>
<evidence type="ECO:0000256" key="5">
    <source>
        <dbReference type="SAM" id="SignalP"/>
    </source>
</evidence>
<comment type="similarity">
    <text evidence="2">Belongs to the bacterial solute-binding protein 1 family.</text>
</comment>
<name>A0A5C4SZ65_9BACL</name>
<evidence type="ECO:0000256" key="2">
    <source>
        <dbReference type="ARBA" id="ARBA00008520"/>
    </source>
</evidence>
<keyword evidence="3" id="KW-0813">Transport</keyword>
<sequence length="445" mass="49635">MKRKKGMYALTIMTLAASLLTACSGGKSEPEVGGNAAAPAPSNEPVELSFWLYVGSITDNERFMNAFGDKIKEKFPNVTPKFIAPGKGVNLKSLIESQQPIDIIYDAYGQLHQNLLEYGMQYDISELLKTYKYDLSKLEPTSVAAMQELAKGGMYGLPVSVDSVNILYNKGLFDRFGVPYPTDNMSWEEMYDLTKKLARVENGVRYMGLGMSPMHVTIADQTGPEFIDAAKSQGLLSSDTFKKMFKTLTDFYMIANNHVDNTSWNYSSMQLDLFKKQQIAMLLTVSATGPRIIADNVPGLEWDVAAYPHYKEMKTVGPQLNPGYFLVPVTSKHKDMAFQVAAYVTSDEFQKHLARKGYSPILKDPAVWAEYGKDLPFMQGKNVKAMIPDNSAPIVPATPFHAIAKNELPTIIQDYLLNGKDMNTTLREADDRINQKITEKMAQSK</sequence>
<dbReference type="Gene3D" id="3.40.190.10">
    <property type="entry name" value="Periplasmic binding protein-like II"/>
    <property type="match status" value="1"/>
</dbReference>
<keyword evidence="7" id="KW-1185">Reference proteome</keyword>
<protein>
    <submittedName>
        <fullName evidence="6">Extracellular solute-binding protein</fullName>
    </submittedName>
</protein>
<dbReference type="PANTHER" id="PTHR43649">
    <property type="entry name" value="ARABINOSE-BINDING PROTEIN-RELATED"/>
    <property type="match status" value="1"/>
</dbReference>
<dbReference type="InterPro" id="IPR006059">
    <property type="entry name" value="SBP"/>
</dbReference>
<evidence type="ECO:0000256" key="3">
    <source>
        <dbReference type="ARBA" id="ARBA00022448"/>
    </source>
</evidence>